<feature type="region of interest" description="Disordered" evidence="11">
    <location>
        <begin position="526"/>
        <end position="551"/>
    </location>
</feature>
<dbReference type="GO" id="GO:0018279">
    <property type="term" value="P:protein N-linked glycosylation via asparagine"/>
    <property type="evidence" value="ECO:0007669"/>
    <property type="project" value="TreeGrafter"/>
</dbReference>
<dbReference type="PANTHER" id="PTHR21049:SF0">
    <property type="entry name" value="DOLICHYL-DIPHOSPHOOLIGOSACCHARIDE--PROTEIN GLYCOSYLTRANSFERASE SUBUNIT 1"/>
    <property type="match status" value="1"/>
</dbReference>
<reference evidence="13" key="1">
    <citation type="journal article" date="2012" name="PLoS Pathog.">
        <title>Comparative genomics of the apicomplexan parasites Toxoplasma gondii and Neospora caninum: Coccidia differing in host range and transmission strategy.</title>
        <authorList>
            <person name="Reid A.J."/>
            <person name="Vermont S.J."/>
            <person name="Cotton J.A."/>
            <person name="Harris D."/>
            <person name="Hill-Cawthorne G.A."/>
            <person name="Konen-Waisman S."/>
            <person name="Latham S.M."/>
            <person name="Mourier T."/>
            <person name="Norton R."/>
            <person name="Quail M.A."/>
            <person name="Sanders M."/>
            <person name="Shanmugam D."/>
            <person name="Sohal A."/>
            <person name="Wasmuth J.D."/>
            <person name="Brunk B."/>
            <person name="Grigg M.E."/>
            <person name="Howard J.C."/>
            <person name="Parkinson J."/>
            <person name="Roos D.S."/>
            <person name="Trees A.J."/>
            <person name="Berriman M."/>
            <person name="Pain A."/>
            <person name="Wastling J.M."/>
        </authorList>
    </citation>
    <scope>NUCLEOTIDE SEQUENCE [LARGE SCALE GENOMIC DNA]</scope>
    <source>
        <strain evidence="13">Liverpool</strain>
    </source>
</reference>
<feature type="compositionally biased region" description="Basic and acidic residues" evidence="11">
    <location>
        <begin position="106"/>
        <end position="129"/>
    </location>
</feature>
<accession>F0VFF4</accession>
<evidence type="ECO:0000256" key="1">
    <source>
        <dbReference type="ARBA" id="ARBA00002791"/>
    </source>
</evidence>
<evidence type="ECO:0000256" key="11">
    <source>
        <dbReference type="SAM" id="MobiDB-lite"/>
    </source>
</evidence>
<sequence>MSGYDTAIQGRLTLKGRALPSNEKKKKKKRKREEDQEEFEVKREKTETAEEERGEQNGKDPSEADGAEGDRSPVGDEEVDEDLLLLEEEQNPNWTPAEKAFRLAQKKREKERVNERLKLTHRQRMEKLNAHLASLSEPSLLPPLRLSLPNHSQPLPLLRSTMAPNSPQVSPPSPAGPSSSREPPASDVPSSLFSSACSPSHFSLSSPSSSPFAASPPSAAFASARFGGSCVEDYWWREKSKAAATSLIVDRATSTDPSEESDFSYSLPASSVSAGFSHSSLLSFLSGLFVACTRAVFSGGRNPSGCLKPRAESSFSSPRRLFALQLLSLLLPVAFAPAWPGSSLLGFSPFAEAANYRFDTLEIAHRSPDLHHPLPYPFDATACSLASLRRLGERLRDTMKQKARHVWRRGEESSETLEKAMKTGVVIHKLERRLDMKRQVKVTVKATLVNHGSAPVENLTFLLPFHEAVQVGWLAASQGGKPVSFDAVSERPRISSFSPHSTSSLSHDALLVEEIDHVLQRAAGLAPDSLSGESGSARDPSGEEKREEGNDVCPPLLLNLKLRKRLEPQGKTYVEISYILGRAYRPVPRAVPLAAVQSVLFASTSAWPSPYPAPHGCSTAVALAPGVSFGTAGADRIIRTYGFEQEAPPDGPWVTRAPGPILPFAMSAPFVLHMPLPMHLGYFLSAERFVEVSHFGNIFFHEWFRLHNDAAKFEGSYDAITAAALQGIQPGAPRFSRFMKRDGVNEPREPPPSHLLSHLVAALPKRAFALEVFDKIGNISSTRAARVGPEASPIYTELELYPRFPLFGGWNTDFQIQYNLPARAVVVKHADAHRYTLNLTLAPPFRDIYTEDVFLNIALPSVPKTFCAPARCPSGAQNISVASPRRVEWEATETLHSWLDVFTSRPLLKLHFPSSFVPDRYILQHKVQVSYDYPPFLAVEIFKQLQICLLIFLVFLLAILLQRLRLRIASPSEKEEQETEDTALSVMHHLLEVFEEISQRSDDLIEAMRYLAASPSSLQQAKASDLLSQWKTRLDRASKAIDKNLDLLGKEQQDRFFPGLRHCFQVYGRDVEGLANCLRDQEADVRRVAIAQARADLVASELLQHIKHPERQRQAIVESADLSALRERREIKKEN</sequence>
<evidence type="ECO:0000313" key="13">
    <source>
        <dbReference type="Proteomes" id="UP000007494"/>
    </source>
</evidence>
<keyword evidence="8 10" id="KW-1133">Transmembrane helix</keyword>
<evidence type="ECO:0000313" key="12">
    <source>
        <dbReference type="EMBL" id="CBZ52448.1"/>
    </source>
</evidence>
<evidence type="ECO:0000256" key="10">
    <source>
        <dbReference type="RuleBase" id="RU361143"/>
    </source>
</evidence>
<feature type="compositionally biased region" description="Low complexity" evidence="11">
    <location>
        <begin position="176"/>
        <end position="192"/>
    </location>
</feature>
<feature type="compositionally biased region" description="Acidic residues" evidence="11">
    <location>
        <begin position="75"/>
        <end position="90"/>
    </location>
</feature>
<feature type="region of interest" description="Disordered" evidence="11">
    <location>
        <begin position="1"/>
        <end position="131"/>
    </location>
</feature>
<feature type="region of interest" description="Disordered" evidence="11">
    <location>
        <begin position="145"/>
        <end position="192"/>
    </location>
</feature>
<evidence type="ECO:0000256" key="6">
    <source>
        <dbReference type="ARBA" id="ARBA00022729"/>
    </source>
</evidence>
<gene>
    <name evidence="12" type="ORF">NCLIV_022370</name>
</gene>
<dbReference type="VEuPathDB" id="ToxoDB:NCLIV_022370"/>
<proteinExistence type="inferred from homology"/>
<feature type="compositionally biased region" description="Basic and acidic residues" evidence="11">
    <location>
        <begin position="540"/>
        <end position="549"/>
    </location>
</feature>
<feature type="transmembrane region" description="Helical" evidence="10">
    <location>
        <begin position="941"/>
        <end position="961"/>
    </location>
</feature>
<dbReference type="OrthoDB" id="310030at2759"/>
<evidence type="ECO:0000256" key="9">
    <source>
        <dbReference type="ARBA" id="ARBA00023136"/>
    </source>
</evidence>
<feature type="compositionally biased region" description="Basic and acidic residues" evidence="11">
    <location>
        <begin position="54"/>
        <end position="74"/>
    </location>
</feature>
<evidence type="ECO:0000256" key="5">
    <source>
        <dbReference type="ARBA" id="ARBA00022692"/>
    </source>
</evidence>
<comment type="function">
    <text evidence="1 10">Subunit of the oligosaccharyl transferase (OST) complex that catalyzes the initial transfer of a defined glycan (Glc(3)Man(9)GlcNAc(2) in eukaryotes) from the lipid carrier dolichol-pyrophosphate to an asparagine residue within an Asn-X-Ser/Thr consensus motif in nascent polypeptide chains, the first step in protein N-glycosylation. N-glycosylation occurs cotranslationally and the complex associates with the Sec61 complex at the channel-forming translocon complex that mediates protein translocation across the endoplasmic reticulum (ER). All subunits are required for a maximal enzyme activity.</text>
</comment>
<keyword evidence="7 10" id="KW-0256">Endoplasmic reticulum</keyword>
<dbReference type="Proteomes" id="UP000007494">
    <property type="component" value="Chromosome VIIa"/>
</dbReference>
<evidence type="ECO:0000256" key="8">
    <source>
        <dbReference type="ARBA" id="ARBA00022989"/>
    </source>
</evidence>
<dbReference type="eggNOG" id="KOG2291">
    <property type="taxonomic scope" value="Eukaryota"/>
</dbReference>
<dbReference type="FunCoup" id="F0VFF4">
    <property type="interactions" value="125"/>
</dbReference>
<dbReference type="Pfam" id="PF04597">
    <property type="entry name" value="Ribophorin_I"/>
    <property type="match status" value="1"/>
</dbReference>
<dbReference type="RefSeq" id="XP_003882480.1">
    <property type="nucleotide sequence ID" value="XM_003882431.1"/>
</dbReference>
<dbReference type="InterPro" id="IPR007676">
    <property type="entry name" value="Ribophorin_I"/>
</dbReference>
<keyword evidence="9 10" id="KW-0472">Membrane</keyword>
<feature type="compositionally biased region" description="Basic and acidic residues" evidence="11">
    <location>
        <begin position="39"/>
        <end position="48"/>
    </location>
</feature>
<evidence type="ECO:0000256" key="7">
    <source>
        <dbReference type="ARBA" id="ARBA00022824"/>
    </source>
</evidence>
<dbReference type="GeneID" id="13444528"/>
<evidence type="ECO:0000256" key="3">
    <source>
        <dbReference type="ARBA" id="ARBA00004922"/>
    </source>
</evidence>
<comment type="pathway">
    <text evidence="3 10">Protein modification; protein glycosylation.</text>
</comment>
<protein>
    <recommendedName>
        <fullName evidence="10">Dolichyl-diphosphooligosaccharide--protein glycosyltransferase subunit 1</fullName>
    </recommendedName>
</protein>
<name>F0VFF4_NEOCL</name>
<dbReference type="GO" id="GO:0008250">
    <property type="term" value="C:oligosaccharyltransferase complex"/>
    <property type="evidence" value="ECO:0007669"/>
    <property type="project" value="UniProtKB-UniRule"/>
</dbReference>
<dbReference type="OMA" id="NIFFHEW"/>
<evidence type="ECO:0000256" key="2">
    <source>
        <dbReference type="ARBA" id="ARBA00004115"/>
    </source>
</evidence>
<dbReference type="EMBL" id="FR823388">
    <property type="protein sequence ID" value="CBZ52448.1"/>
    <property type="molecule type" value="Genomic_DNA"/>
</dbReference>
<keyword evidence="6" id="KW-0732">Signal</keyword>
<keyword evidence="5 10" id="KW-0812">Transmembrane</keyword>
<comment type="similarity">
    <text evidence="4 10">Belongs to the OST1 family.</text>
</comment>
<dbReference type="InterPro" id="IPR013865">
    <property type="entry name" value="FAM32A"/>
</dbReference>
<dbReference type="PANTHER" id="PTHR21049">
    <property type="entry name" value="RIBOPHORIN I"/>
    <property type="match status" value="1"/>
</dbReference>
<dbReference type="InParanoid" id="F0VFF4"/>
<comment type="subcellular location">
    <subcellularLocation>
        <location evidence="2 10">Endoplasmic reticulum membrane</location>
        <topology evidence="2 10">Single-pass type I membrane protein</topology>
    </subcellularLocation>
</comment>
<dbReference type="Pfam" id="PF08555">
    <property type="entry name" value="FAM32A"/>
    <property type="match status" value="1"/>
</dbReference>
<dbReference type="UniPathway" id="UPA00378"/>
<evidence type="ECO:0000256" key="4">
    <source>
        <dbReference type="ARBA" id="ARBA00008905"/>
    </source>
</evidence>
<dbReference type="AlphaFoldDB" id="F0VFF4"/>
<dbReference type="eggNOG" id="KOG3410">
    <property type="taxonomic scope" value="Eukaryota"/>
</dbReference>
<organism evidence="12 13">
    <name type="scientific">Neospora caninum (strain Liverpool)</name>
    <dbReference type="NCBI Taxonomy" id="572307"/>
    <lineage>
        <taxon>Eukaryota</taxon>
        <taxon>Sar</taxon>
        <taxon>Alveolata</taxon>
        <taxon>Apicomplexa</taxon>
        <taxon>Conoidasida</taxon>
        <taxon>Coccidia</taxon>
        <taxon>Eucoccidiorida</taxon>
        <taxon>Eimeriorina</taxon>
        <taxon>Sarcocystidae</taxon>
        <taxon>Neospora</taxon>
    </lineage>
</organism>
<comment type="subunit">
    <text evidence="10">Component of the oligosaccharyltransferase (OST) complex.</text>
</comment>
<keyword evidence="13" id="KW-1185">Reference proteome</keyword>